<dbReference type="OrthoDB" id="6337382at2759"/>
<dbReference type="InterPro" id="IPR050828">
    <property type="entry name" value="C-type_lectin/matrix_domain"/>
</dbReference>
<sequence length="93" mass="10977">MHAREWVSGPDGRVYQFHVGEQSWLAAREFCLAQNSELAILRSKEQIDWLLSHYAPTYTRFRERYMQIGLLLPDGPNREWMYLDGSPYNQSVV</sequence>
<dbReference type="PANTHER" id="PTHR45710">
    <property type="entry name" value="C-TYPE LECTIN DOMAIN-CONTAINING PROTEIN 180"/>
    <property type="match status" value="1"/>
</dbReference>
<reference evidence="2 3" key="1">
    <citation type="submission" date="2018-11" db="EMBL/GenBank/DDBJ databases">
        <authorList>
            <consortium name="Pathogen Informatics"/>
        </authorList>
    </citation>
    <scope>NUCLEOTIDE SEQUENCE [LARGE SCALE GENOMIC DNA]</scope>
</reference>
<gene>
    <name evidence="2" type="ORF">SVUK_LOCUS4880</name>
</gene>
<dbReference type="InterPro" id="IPR001304">
    <property type="entry name" value="C-type_lectin-like"/>
</dbReference>
<dbReference type="InterPro" id="IPR016186">
    <property type="entry name" value="C-type_lectin-like/link_sf"/>
</dbReference>
<dbReference type="AlphaFoldDB" id="A0A3P7KRK8"/>
<dbReference type="SUPFAM" id="SSF56436">
    <property type="entry name" value="C-type lectin-like"/>
    <property type="match status" value="1"/>
</dbReference>
<evidence type="ECO:0000259" key="1">
    <source>
        <dbReference type="Pfam" id="PF00059"/>
    </source>
</evidence>
<protein>
    <recommendedName>
        <fullName evidence="1">C-type lectin domain-containing protein</fullName>
    </recommendedName>
</protein>
<dbReference type="Pfam" id="PF00059">
    <property type="entry name" value="Lectin_C"/>
    <property type="match status" value="1"/>
</dbReference>
<dbReference type="Gene3D" id="3.10.100.10">
    <property type="entry name" value="Mannose-Binding Protein A, subunit A"/>
    <property type="match status" value="1"/>
</dbReference>
<dbReference type="PANTHER" id="PTHR45710:SF38">
    <property type="entry name" value="C-TYPE LECTIN DOMAIN-CONTAINING PROTEIN 180"/>
    <property type="match status" value="1"/>
</dbReference>
<organism evidence="2 3">
    <name type="scientific">Strongylus vulgaris</name>
    <name type="common">Blood worm</name>
    <dbReference type="NCBI Taxonomy" id="40348"/>
    <lineage>
        <taxon>Eukaryota</taxon>
        <taxon>Metazoa</taxon>
        <taxon>Ecdysozoa</taxon>
        <taxon>Nematoda</taxon>
        <taxon>Chromadorea</taxon>
        <taxon>Rhabditida</taxon>
        <taxon>Rhabditina</taxon>
        <taxon>Rhabditomorpha</taxon>
        <taxon>Strongyloidea</taxon>
        <taxon>Strongylidae</taxon>
        <taxon>Strongylus</taxon>
    </lineage>
</organism>
<name>A0A3P7KRK8_STRVU</name>
<dbReference type="EMBL" id="UYYB01013902">
    <property type="protein sequence ID" value="VDM69882.1"/>
    <property type="molecule type" value="Genomic_DNA"/>
</dbReference>
<evidence type="ECO:0000313" key="3">
    <source>
        <dbReference type="Proteomes" id="UP000270094"/>
    </source>
</evidence>
<proteinExistence type="predicted"/>
<accession>A0A3P7KRK8</accession>
<keyword evidence="3" id="KW-1185">Reference proteome</keyword>
<evidence type="ECO:0000313" key="2">
    <source>
        <dbReference type="EMBL" id="VDM69882.1"/>
    </source>
</evidence>
<feature type="domain" description="C-type lectin" evidence="1">
    <location>
        <begin position="22"/>
        <end position="90"/>
    </location>
</feature>
<dbReference type="Proteomes" id="UP000270094">
    <property type="component" value="Unassembled WGS sequence"/>
</dbReference>
<dbReference type="InterPro" id="IPR016187">
    <property type="entry name" value="CTDL_fold"/>
</dbReference>